<dbReference type="RefSeq" id="WP_238808019.1">
    <property type="nucleotide sequence ID" value="NZ_CAKLPY010000003.1"/>
</dbReference>
<dbReference type="InterPro" id="IPR019853">
    <property type="entry name" value="GldB-like"/>
</dbReference>
<organism evidence="2 3">
    <name type="scientific">Emticicia aquatica</name>
    <dbReference type="NCBI Taxonomy" id="1681835"/>
    <lineage>
        <taxon>Bacteria</taxon>
        <taxon>Pseudomonadati</taxon>
        <taxon>Bacteroidota</taxon>
        <taxon>Cytophagia</taxon>
        <taxon>Cytophagales</taxon>
        <taxon>Leadbetterellaceae</taxon>
        <taxon>Emticicia</taxon>
    </lineage>
</organism>
<evidence type="ECO:0000313" key="2">
    <source>
        <dbReference type="EMBL" id="CAH0997349.1"/>
    </source>
</evidence>
<dbReference type="EMBL" id="CAKLPY010000003">
    <property type="protein sequence ID" value="CAH0997349.1"/>
    <property type="molecule type" value="Genomic_DNA"/>
</dbReference>
<gene>
    <name evidence="2" type="ORF">EMA8858_03480</name>
</gene>
<accession>A0ABM9ATK3</accession>
<dbReference type="Pfam" id="PF25594">
    <property type="entry name" value="GldB_lipo"/>
    <property type="match status" value="1"/>
</dbReference>
<protein>
    <recommendedName>
        <fullName evidence="4">Gliding motility lipoprotein GldB</fullName>
    </recommendedName>
</protein>
<feature type="signal peptide" evidence="1">
    <location>
        <begin position="1"/>
        <end position="24"/>
    </location>
</feature>
<dbReference type="Proteomes" id="UP000837932">
    <property type="component" value="Unassembled WGS sequence"/>
</dbReference>
<evidence type="ECO:0000313" key="3">
    <source>
        <dbReference type="Proteomes" id="UP000837932"/>
    </source>
</evidence>
<sequence length="332" mass="38788">MKFSSFSFLIVGFCFIAISLFSCQDNETVDTSNIKVDVNIQRFDEAMMQLQTKDQIKEFLKNNTKFVNQFYQTTPEDTALINRIELICTNPDTKAFYEETKKTFGNLDEIKKQLETAFKHIKYYYPDFKEPTIITTFTALDLELMVSEDLIVIPLETFLGPKAKYRPQYPSYLLQRFDKPYIVPSILTILSNKYNAIDPKDRTLMSDMVFYGKSYEFTRAMLPDVADSLVIAYADSNMTKTWNSQDLVWAYFIDNKLLYETNDRVKEKYIGDRPKVNEIGSDCPGRIGQWLGWRIVSRYRTENPSISLIDLMKNPNARDIFEKSKYKGQLED</sequence>
<keyword evidence="1" id="KW-0732">Signal</keyword>
<comment type="caution">
    <text evidence="2">The sequence shown here is derived from an EMBL/GenBank/DDBJ whole genome shotgun (WGS) entry which is preliminary data.</text>
</comment>
<feature type="chain" id="PRO_5045824842" description="Gliding motility lipoprotein GldB" evidence="1">
    <location>
        <begin position="25"/>
        <end position="332"/>
    </location>
</feature>
<evidence type="ECO:0008006" key="4">
    <source>
        <dbReference type="Google" id="ProtNLM"/>
    </source>
</evidence>
<reference evidence="2" key="1">
    <citation type="submission" date="2021-12" db="EMBL/GenBank/DDBJ databases">
        <authorList>
            <person name="Rodrigo-Torres L."/>
            <person name="Arahal R. D."/>
            <person name="Lucena T."/>
        </authorList>
    </citation>
    <scope>NUCLEOTIDE SEQUENCE</scope>
    <source>
        <strain evidence="2">CECT 8858</strain>
    </source>
</reference>
<evidence type="ECO:0000256" key="1">
    <source>
        <dbReference type="SAM" id="SignalP"/>
    </source>
</evidence>
<keyword evidence="3" id="KW-1185">Reference proteome</keyword>
<dbReference type="PROSITE" id="PS51257">
    <property type="entry name" value="PROKAR_LIPOPROTEIN"/>
    <property type="match status" value="1"/>
</dbReference>
<proteinExistence type="predicted"/>
<name>A0ABM9ATK3_9BACT</name>